<sequence length="312" mass="35230">MNNSLETRKQLIHNFNGPVCAVATAFDDDDGQLNTNQIVDYARHLVNIGVKGVYILGTTGESFALTFEEKCQLINAWHEALIQLDQEDKHLLAIVNVSAMSIKESEPLARLVSMQLNRFNGIALLAPIFYKVDNANQLVSYIGSILNKTDGQIPFLYYHFPDRTGQQNFELESFVEKAMECLPQFSAIKFTDTNIVRMGKIQRKFGDKIKIFAGYDETLLAARITLNIDAGICATFSLENCVQYYLSILDSVDKGDLIRAQQNQQMLAKTCEQLQMDGNFFHSLKQRLNQELSSKGLQFGNARSPVWIQLKN</sequence>
<dbReference type="Proteomes" id="UP000790347">
    <property type="component" value="Unassembled WGS sequence"/>
</dbReference>
<dbReference type="InterPro" id="IPR013785">
    <property type="entry name" value="Aldolase_TIM"/>
</dbReference>
<dbReference type="SMART" id="SM01130">
    <property type="entry name" value="DHDPS"/>
    <property type="match status" value="1"/>
</dbReference>
<evidence type="ECO:0000256" key="5">
    <source>
        <dbReference type="ARBA" id="ARBA00012911"/>
    </source>
</evidence>
<name>A0A922KVZ2_DERFA</name>
<comment type="similarity">
    <text evidence="3">Belongs to the DapA family. NanA subfamily.</text>
</comment>
<comment type="catalytic activity">
    <reaction evidence="10">
        <text>aceneuramate = aldehydo-N-acetyl-D-mannosamine + pyruvate</text>
        <dbReference type="Rhea" id="RHEA:23296"/>
        <dbReference type="ChEBI" id="CHEBI:15361"/>
        <dbReference type="ChEBI" id="CHEBI:17122"/>
        <dbReference type="ChEBI" id="CHEBI:173083"/>
        <dbReference type="EC" id="4.1.3.3"/>
    </reaction>
</comment>
<comment type="subcellular location">
    <subcellularLocation>
        <location evidence="1">Cytoplasm</location>
    </subcellularLocation>
</comment>
<dbReference type="EMBL" id="SDOV01000001">
    <property type="protein sequence ID" value="KAH7645310.1"/>
    <property type="molecule type" value="Genomic_DNA"/>
</dbReference>
<protein>
    <recommendedName>
        <fullName evidence="5">N-acetylneuraminate lyase</fullName>
        <ecNumber evidence="5">4.1.3.3</ecNumber>
    </recommendedName>
</protein>
<reference evidence="12" key="1">
    <citation type="submission" date="2013-05" db="EMBL/GenBank/DDBJ databases">
        <authorList>
            <person name="Yim A.K.Y."/>
            <person name="Chan T.F."/>
            <person name="Ji K.M."/>
            <person name="Liu X.Y."/>
            <person name="Zhou J.W."/>
            <person name="Li R.Q."/>
            <person name="Yang K.Y."/>
            <person name="Li J."/>
            <person name="Li M."/>
            <person name="Law P.T.W."/>
            <person name="Wu Y.L."/>
            <person name="Cai Z.L."/>
            <person name="Qin H."/>
            <person name="Bao Y."/>
            <person name="Leung R.K.K."/>
            <person name="Ng P.K.S."/>
            <person name="Zou J."/>
            <person name="Zhong X.J."/>
            <person name="Ran P.X."/>
            <person name="Zhong N.S."/>
            <person name="Liu Z.G."/>
            <person name="Tsui S.K.W."/>
        </authorList>
    </citation>
    <scope>NUCLEOTIDE SEQUENCE</scope>
    <source>
        <strain evidence="12">Derf</strain>
        <tissue evidence="12">Whole organism</tissue>
    </source>
</reference>
<dbReference type="PRINTS" id="PR00146">
    <property type="entry name" value="DHPICSNTHASE"/>
</dbReference>
<dbReference type="AlphaFoldDB" id="A0A922KVZ2"/>
<evidence type="ECO:0000256" key="7">
    <source>
        <dbReference type="ARBA" id="ARBA00023239"/>
    </source>
</evidence>
<dbReference type="OrthoDB" id="6411333at2759"/>
<dbReference type="InterPro" id="IPR002220">
    <property type="entry name" value="DapA-like"/>
</dbReference>
<evidence type="ECO:0000256" key="4">
    <source>
        <dbReference type="ARBA" id="ARBA00011881"/>
    </source>
</evidence>
<dbReference type="EMBL" id="ASGP02000007">
    <property type="protein sequence ID" value="KAH9497881.1"/>
    <property type="molecule type" value="Genomic_DNA"/>
</dbReference>
<accession>A0A922KVZ2</accession>
<reference evidence="11" key="2">
    <citation type="submission" date="2020-06" db="EMBL/GenBank/DDBJ databases">
        <authorList>
            <person name="Ji K."/>
            <person name="Li J."/>
        </authorList>
    </citation>
    <scope>NUCLEOTIDE SEQUENCE</scope>
    <source>
        <strain evidence="11">JKM2019</strain>
        <tissue evidence="11">Whole body</tissue>
    </source>
</reference>
<reference evidence="11" key="3">
    <citation type="journal article" date="2021" name="World Allergy Organ. J.">
        <title>Chromosome-level assembly of Dermatophagoides farinae genome and transcriptome reveals two novel allergens Der f 37 and Der f 39.</title>
        <authorList>
            <person name="Chen J."/>
            <person name="Cai Z."/>
            <person name="Fan D."/>
            <person name="Hu J."/>
            <person name="Hou Y."/>
            <person name="He Y."/>
            <person name="Zhang Z."/>
            <person name="Zhao Z."/>
            <person name="Gao P."/>
            <person name="Hu W."/>
            <person name="Sun J."/>
            <person name="Li J."/>
            <person name="Ji K."/>
        </authorList>
    </citation>
    <scope>NUCLEOTIDE SEQUENCE</scope>
    <source>
        <strain evidence="11">JKM2019</strain>
    </source>
</reference>
<organism evidence="12 13">
    <name type="scientific">Dermatophagoides farinae</name>
    <name type="common">American house dust mite</name>
    <dbReference type="NCBI Taxonomy" id="6954"/>
    <lineage>
        <taxon>Eukaryota</taxon>
        <taxon>Metazoa</taxon>
        <taxon>Ecdysozoa</taxon>
        <taxon>Arthropoda</taxon>
        <taxon>Chelicerata</taxon>
        <taxon>Arachnida</taxon>
        <taxon>Acari</taxon>
        <taxon>Acariformes</taxon>
        <taxon>Sarcoptiformes</taxon>
        <taxon>Astigmata</taxon>
        <taxon>Psoroptidia</taxon>
        <taxon>Analgoidea</taxon>
        <taxon>Pyroglyphidae</taxon>
        <taxon>Dermatophagoidinae</taxon>
        <taxon>Dermatophagoides</taxon>
    </lineage>
</organism>
<dbReference type="SUPFAM" id="SSF51569">
    <property type="entry name" value="Aldolase"/>
    <property type="match status" value="1"/>
</dbReference>
<dbReference type="Pfam" id="PF00701">
    <property type="entry name" value="DHDPS"/>
    <property type="match status" value="1"/>
</dbReference>
<gene>
    <name evidence="12" type="ORF">DERF_013828</name>
    <name evidence="11" type="ORF">HUG17_0848</name>
</gene>
<comment type="caution">
    <text evidence="12">The sequence shown here is derived from an EMBL/GenBank/DDBJ whole genome shotgun (WGS) entry which is preliminary data.</text>
</comment>
<reference evidence="12" key="4">
    <citation type="journal article" date="2022" name="Res Sq">
        <title>Comparative Genomics Reveals Insights into the Divergent Evolution of Astigmatic Mites and Household Pest Adaptations.</title>
        <authorList>
            <person name="Xiong Q."/>
            <person name="Wan A.T.-Y."/>
            <person name="Liu X.-Y."/>
            <person name="Fung C.S.-H."/>
            <person name="Xiao X."/>
            <person name="Malainual N."/>
            <person name="Hou J."/>
            <person name="Wang L."/>
            <person name="Wang M."/>
            <person name="Yang K."/>
            <person name="Cui Y."/>
            <person name="Leung E."/>
            <person name="Nong W."/>
            <person name="Shin S.-K."/>
            <person name="Au S."/>
            <person name="Jeong K.Y."/>
            <person name="Chew F.T."/>
            <person name="Hui J."/>
            <person name="Leung T.F."/>
            <person name="Tungtrongchitr A."/>
            <person name="Zhong N."/>
            <person name="Liu Z."/>
            <person name="Tsui S."/>
        </authorList>
    </citation>
    <scope>NUCLEOTIDE SEQUENCE</scope>
    <source>
        <strain evidence="12">Derf</strain>
        <tissue evidence="12">Whole organism</tissue>
    </source>
</reference>
<evidence type="ECO:0000256" key="3">
    <source>
        <dbReference type="ARBA" id="ARBA00006324"/>
    </source>
</evidence>
<evidence type="ECO:0000256" key="8">
    <source>
        <dbReference type="ARBA" id="ARBA00023270"/>
    </source>
</evidence>
<keyword evidence="6" id="KW-0963">Cytoplasm</keyword>
<evidence type="ECO:0000313" key="13">
    <source>
        <dbReference type="Proteomes" id="UP000790347"/>
    </source>
</evidence>
<dbReference type="PROSITE" id="PS00665">
    <property type="entry name" value="DHDPS_1"/>
    <property type="match status" value="1"/>
</dbReference>
<dbReference type="PANTHER" id="PTHR12128">
    <property type="entry name" value="DIHYDRODIPICOLINATE SYNTHASE"/>
    <property type="match status" value="1"/>
</dbReference>
<comment type="pathway">
    <text evidence="2">Amino-sugar metabolism; N-acetylneuraminate degradation.</text>
</comment>
<evidence type="ECO:0000313" key="12">
    <source>
        <dbReference type="EMBL" id="KAH9497881.1"/>
    </source>
</evidence>
<dbReference type="GO" id="GO:0008747">
    <property type="term" value="F:N-acetylneuraminate lyase activity"/>
    <property type="evidence" value="ECO:0007669"/>
    <property type="project" value="UniProtKB-EC"/>
</dbReference>
<evidence type="ECO:0000256" key="2">
    <source>
        <dbReference type="ARBA" id="ARBA00004878"/>
    </source>
</evidence>
<comment type="subunit">
    <text evidence="4">Homotetramer.</text>
</comment>
<proteinExistence type="inferred from homology"/>
<dbReference type="Proteomes" id="UP000828236">
    <property type="component" value="Unassembled WGS sequence"/>
</dbReference>
<dbReference type="Gene3D" id="3.20.20.70">
    <property type="entry name" value="Aldolase class I"/>
    <property type="match status" value="1"/>
</dbReference>
<evidence type="ECO:0000256" key="1">
    <source>
        <dbReference type="ARBA" id="ARBA00004496"/>
    </source>
</evidence>
<dbReference type="InterPro" id="IPR020624">
    <property type="entry name" value="Schiff_base-form_aldolases_CS"/>
</dbReference>
<keyword evidence="13" id="KW-1185">Reference proteome</keyword>
<keyword evidence="9" id="KW-0119">Carbohydrate metabolism</keyword>
<evidence type="ECO:0000256" key="6">
    <source>
        <dbReference type="ARBA" id="ARBA00022490"/>
    </source>
</evidence>
<evidence type="ECO:0000256" key="9">
    <source>
        <dbReference type="ARBA" id="ARBA00023277"/>
    </source>
</evidence>
<evidence type="ECO:0000256" key="10">
    <source>
        <dbReference type="ARBA" id="ARBA00044906"/>
    </source>
</evidence>
<dbReference type="PANTHER" id="PTHR12128:SF21">
    <property type="entry name" value="N-ACETYLNEURAMINATE LYASE"/>
    <property type="match status" value="1"/>
</dbReference>
<evidence type="ECO:0000313" key="11">
    <source>
        <dbReference type="EMBL" id="KAH7645310.1"/>
    </source>
</evidence>
<keyword evidence="8" id="KW-0704">Schiff base</keyword>
<dbReference type="EC" id="4.1.3.3" evidence="5"/>
<dbReference type="GO" id="GO:0005737">
    <property type="term" value="C:cytoplasm"/>
    <property type="evidence" value="ECO:0007669"/>
    <property type="project" value="UniProtKB-SubCell"/>
</dbReference>
<keyword evidence="7 11" id="KW-0456">Lyase</keyword>